<evidence type="ECO:0000313" key="3">
    <source>
        <dbReference type="Proteomes" id="UP000064967"/>
    </source>
</evidence>
<feature type="compositionally biased region" description="Polar residues" evidence="1">
    <location>
        <begin position="18"/>
        <end position="29"/>
    </location>
</feature>
<reference evidence="2 3" key="1">
    <citation type="submission" date="2015-08" db="EMBL/GenBank/DDBJ databases">
        <authorList>
            <person name="Babu N.S."/>
            <person name="Beckwith C.J."/>
            <person name="Beseler K.G."/>
            <person name="Brison A."/>
            <person name="Carone J.V."/>
            <person name="Caskin T.P."/>
            <person name="Diamond M."/>
            <person name="Durham M.E."/>
            <person name="Foxe J.M."/>
            <person name="Go M."/>
            <person name="Henderson B.A."/>
            <person name="Jones I.B."/>
            <person name="McGettigan J.A."/>
            <person name="Micheletti S.J."/>
            <person name="Nasrallah M.E."/>
            <person name="Ortiz D."/>
            <person name="Piller C.R."/>
            <person name="Privatt S.R."/>
            <person name="Schneider S.L."/>
            <person name="Sharp S."/>
            <person name="Smith T.C."/>
            <person name="Stanton J.D."/>
            <person name="Ullery H.E."/>
            <person name="Wilson R.J."/>
            <person name="Serrano M.G."/>
            <person name="Buck G."/>
            <person name="Lee V."/>
            <person name="Wang Y."/>
            <person name="Carvalho R."/>
            <person name="Voegtly L."/>
            <person name="Shi R."/>
            <person name="Duckworth R."/>
            <person name="Johnson A."/>
            <person name="Loviza R."/>
            <person name="Walstead R."/>
            <person name="Shah Z."/>
            <person name="Kiflezghi M."/>
            <person name="Wade K."/>
            <person name="Ball S.L."/>
            <person name="Bradley K.W."/>
            <person name="Asai D.J."/>
            <person name="Bowman C.A."/>
            <person name="Russell D.A."/>
            <person name="Pope W.H."/>
            <person name="Jacobs-Sera D."/>
            <person name="Hendrix R.W."/>
            <person name="Hatfull G.F."/>
        </authorList>
    </citation>
    <scope>NUCLEOTIDE SEQUENCE [LARGE SCALE GENOMIC DNA]</scope>
    <source>
        <strain evidence="2 3">DSM 27648</strain>
    </source>
</reference>
<protein>
    <submittedName>
        <fullName evidence="2">Uncharacterized protein</fullName>
    </submittedName>
</protein>
<feature type="region of interest" description="Disordered" evidence="1">
    <location>
        <begin position="1"/>
        <end position="42"/>
    </location>
</feature>
<feature type="compositionally biased region" description="Low complexity" evidence="1">
    <location>
        <begin position="1"/>
        <end position="13"/>
    </location>
</feature>
<dbReference type="Proteomes" id="UP000064967">
    <property type="component" value="Chromosome"/>
</dbReference>
<proteinExistence type="predicted"/>
<name>A0A0K1QF97_9BACT</name>
<dbReference type="KEGG" id="llu:AKJ09_10773"/>
<dbReference type="AlphaFoldDB" id="A0A0K1QF97"/>
<dbReference type="EMBL" id="CP012333">
    <property type="protein sequence ID" value="AKV04110.1"/>
    <property type="molecule type" value="Genomic_DNA"/>
</dbReference>
<accession>A0A0K1QF97</accession>
<evidence type="ECO:0000313" key="2">
    <source>
        <dbReference type="EMBL" id="AKV04110.1"/>
    </source>
</evidence>
<keyword evidence="3" id="KW-1185">Reference proteome</keyword>
<sequence length="42" mass="4401">MACARSSSACAEAGTAPNAKTNARTNTDLSAFGARTIRERDR</sequence>
<evidence type="ECO:0000256" key="1">
    <source>
        <dbReference type="SAM" id="MobiDB-lite"/>
    </source>
</evidence>
<organism evidence="2 3">
    <name type="scientific">Labilithrix luteola</name>
    <dbReference type="NCBI Taxonomy" id="1391654"/>
    <lineage>
        <taxon>Bacteria</taxon>
        <taxon>Pseudomonadati</taxon>
        <taxon>Myxococcota</taxon>
        <taxon>Polyangia</taxon>
        <taxon>Polyangiales</taxon>
        <taxon>Labilitrichaceae</taxon>
        <taxon>Labilithrix</taxon>
    </lineage>
</organism>
<gene>
    <name evidence="2" type="ORF">AKJ09_10773</name>
</gene>